<evidence type="ECO:0000256" key="3">
    <source>
        <dbReference type="ARBA" id="ARBA00022448"/>
    </source>
</evidence>
<feature type="transmembrane region" description="Helical" evidence="8">
    <location>
        <begin position="275"/>
        <end position="294"/>
    </location>
</feature>
<evidence type="ECO:0000256" key="2">
    <source>
        <dbReference type="ARBA" id="ARBA00006236"/>
    </source>
</evidence>
<dbReference type="NCBIfam" id="TIGR00710">
    <property type="entry name" value="efflux_Bcr_CflA"/>
    <property type="match status" value="1"/>
</dbReference>
<dbReference type="InterPro" id="IPR036259">
    <property type="entry name" value="MFS_trans_sf"/>
</dbReference>
<feature type="transmembrane region" description="Helical" evidence="8">
    <location>
        <begin position="153"/>
        <end position="174"/>
    </location>
</feature>
<evidence type="ECO:0000256" key="4">
    <source>
        <dbReference type="ARBA" id="ARBA00022475"/>
    </source>
</evidence>
<dbReference type="SUPFAM" id="SSF103473">
    <property type="entry name" value="MFS general substrate transporter"/>
    <property type="match status" value="1"/>
</dbReference>
<feature type="compositionally biased region" description="Low complexity" evidence="9">
    <location>
        <begin position="7"/>
        <end position="22"/>
    </location>
</feature>
<dbReference type="GO" id="GO:0042910">
    <property type="term" value="F:xenobiotic transmembrane transporter activity"/>
    <property type="evidence" value="ECO:0007669"/>
    <property type="project" value="InterPro"/>
</dbReference>
<dbReference type="InterPro" id="IPR020846">
    <property type="entry name" value="MFS_dom"/>
</dbReference>
<evidence type="ECO:0000259" key="10">
    <source>
        <dbReference type="PROSITE" id="PS50850"/>
    </source>
</evidence>
<dbReference type="PANTHER" id="PTHR23502">
    <property type="entry name" value="MAJOR FACILITATOR SUPERFAMILY"/>
    <property type="match status" value="1"/>
</dbReference>
<dbReference type="Gene3D" id="1.20.1720.10">
    <property type="entry name" value="Multidrug resistance protein D"/>
    <property type="match status" value="1"/>
</dbReference>
<feature type="transmembrane region" description="Helical" evidence="8">
    <location>
        <begin position="244"/>
        <end position="269"/>
    </location>
</feature>
<proteinExistence type="inferred from homology"/>
<dbReference type="CDD" id="cd17320">
    <property type="entry name" value="MFS_MdfA_MDR_like"/>
    <property type="match status" value="1"/>
</dbReference>
<feature type="transmembrane region" description="Helical" evidence="8">
    <location>
        <begin position="211"/>
        <end position="232"/>
    </location>
</feature>
<feature type="transmembrane region" description="Helical" evidence="8">
    <location>
        <begin position="389"/>
        <end position="410"/>
    </location>
</feature>
<dbReference type="InterPro" id="IPR004812">
    <property type="entry name" value="Efflux_drug-R_Bcr/CmlA"/>
</dbReference>
<dbReference type="Pfam" id="PF07690">
    <property type="entry name" value="MFS_1"/>
    <property type="match status" value="1"/>
</dbReference>
<dbReference type="Proteomes" id="UP000733611">
    <property type="component" value="Unassembled WGS sequence"/>
</dbReference>
<protein>
    <recommendedName>
        <fullName evidence="8">Bcr/CflA family efflux transporter</fullName>
    </recommendedName>
</protein>
<dbReference type="AlphaFoldDB" id="A0A948TI18"/>
<sequence length="529" mass="54604">MASTPQASKPAAALTPSSTPATEVAPAHPESTTPRSISATISSITSTAAKASAEVSAARQAAAETESDSSSSSSSSSSPSSAGAASASPASAPVATDPVSTQIRQRIADMRNSNKVQWSVVIMAAMLAAFGPVCTDIYLPATPAITAELNASAAQVQLSLTTCFLGLALGQLFIGPISDAYGRKKPLFISLAVFALASIACAFATNVHQLIVMRFLQGFSGAGGVVLARTLACDIYSGQRLTQFTALLMTINSLAPILGPIVGSAIVAFFDWPMLFVFLCLWGVFLILTSSKFFPETLPPDARSSTLGSTMSNMFHELKNKRFLLLSLGLGVTMGGFAGYLASSPFIFQVIFGLSPVGYAMIFGFNAIMLSVVANLTGRLAKRVAERKIVVWSLLIQIAMGFALVAVIVLGIEQVVLVAVILCVYVAIGGATQTAGFAIAIESRCGGAGAATGIFGVMGFFFGAISSPLVGLMGERSMVPLSVALIVSAALSLTLLLWGLHSKLHPNSPAAQAAASPQAALEIAAKQRH</sequence>
<comment type="subcellular location">
    <subcellularLocation>
        <location evidence="8">Cell inner membrane</location>
        <topology evidence="8">Multi-pass membrane protein</topology>
    </subcellularLocation>
    <subcellularLocation>
        <location evidence="1">Cell membrane</location>
        <topology evidence="1">Multi-pass membrane protein</topology>
    </subcellularLocation>
</comment>
<evidence type="ECO:0000256" key="6">
    <source>
        <dbReference type="ARBA" id="ARBA00022989"/>
    </source>
</evidence>
<feature type="transmembrane region" description="Helical" evidence="8">
    <location>
        <begin position="416"/>
        <end position="441"/>
    </location>
</feature>
<evidence type="ECO:0000256" key="5">
    <source>
        <dbReference type="ARBA" id="ARBA00022692"/>
    </source>
</evidence>
<reference evidence="11" key="2">
    <citation type="submission" date="2021-04" db="EMBL/GenBank/DDBJ databases">
        <authorList>
            <person name="Gilroy R."/>
        </authorList>
    </citation>
    <scope>NUCLEOTIDE SEQUENCE</scope>
    <source>
        <strain evidence="11">378</strain>
    </source>
</reference>
<dbReference type="InterPro" id="IPR011701">
    <property type="entry name" value="MFS"/>
</dbReference>
<dbReference type="EMBL" id="JAHLFE010000216">
    <property type="protein sequence ID" value="MBU3845274.1"/>
    <property type="molecule type" value="Genomic_DNA"/>
</dbReference>
<feature type="transmembrane region" description="Helical" evidence="8">
    <location>
        <begin position="453"/>
        <end position="473"/>
    </location>
</feature>
<feature type="transmembrane region" description="Helical" evidence="8">
    <location>
        <begin position="479"/>
        <end position="500"/>
    </location>
</feature>
<feature type="transmembrane region" description="Helical" evidence="8">
    <location>
        <begin position="357"/>
        <end position="377"/>
    </location>
</feature>
<dbReference type="GO" id="GO:1990961">
    <property type="term" value="P:xenobiotic detoxification by transmembrane export across the plasma membrane"/>
    <property type="evidence" value="ECO:0007669"/>
    <property type="project" value="InterPro"/>
</dbReference>
<evidence type="ECO:0000256" key="1">
    <source>
        <dbReference type="ARBA" id="ARBA00004651"/>
    </source>
</evidence>
<evidence type="ECO:0000313" key="12">
    <source>
        <dbReference type="Proteomes" id="UP000733611"/>
    </source>
</evidence>
<keyword evidence="4" id="KW-1003">Cell membrane</keyword>
<feature type="transmembrane region" description="Helical" evidence="8">
    <location>
        <begin position="120"/>
        <end position="141"/>
    </location>
</feature>
<comment type="caution">
    <text evidence="11">The sequence shown here is derived from an EMBL/GenBank/DDBJ whole genome shotgun (WGS) entry which is preliminary data.</text>
</comment>
<keyword evidence="5 8" id="KW-0812">Transmembrane</keyword>
<feature type="transmembrane region" description="Helical" evidence="8">
    <location>
        <begin position="323"/>
        <end position="351"/>
    </location>
</feature>
<keyword evidence="7 8" id="KW-0472">Membrane</keyword>
<dbReference type="PANTHER" id="PTHR23502:SF132">
    <property type="entry name" value="POLYAMINE TRANSPORTER 2-RELATED"/>
    <property type="match status" value="1"/>
</dbReference>
<accession>A0A948TI18</accession>
<evidence type="ECO:0000313" key="11">
    <source>
        <dbReference type="EMBL" id="MBU3845274.1"/>
    </source>
</evidence>
<evidence type="ECO:0000256" key="9">
    <source>
        <dbReference type="SAM" id="MobiDB-lite"/>
    </source>
</evidence>
<feature type="domain" description="Major facilitator superfamily (MFS) profile" evidence="10">
    <location>
        <begin position="120"/>
        <end position="502"/>
    </location>
</feature>
<keyword evidence="8" id="KW-0997">Cell inner membrane</keyword>
<organism evidence="11 12">
    <name type="scientific">Candidatus Anaerobiospirillum pullicola</name>
    <dbReference type="NCBI Taxonomy" id="2838451"/>
    <lineage>
        <taxon>Bacteria</taxon>
        <taxon>Pseudomonadati</taxon>
        <taxon>Pseudomonadota</taxon>
        <taxon>Gammaproteobacteria</taxon>
        <taxon>Aeromonadales</taxon>
        <taxon>Succinivibrionaceae</taxon>
        <taxon>Anaerobiospirillum</taxon>
    </lineage>
</organism>
<feature type="compositionally biased region" description="Low complexity" evidence="9">
    <location>
        <begin position="31"/>
        <end position="40"/>
    </location>
</feature>
<keyword evidence="6 8" id="KW-1133">Transmembrane helix</keyword>
<feature type="transmembrane region" description="Helical" evidence="8">
    <location>
        <begin position="186"/>
        <end position="205"/>
    </location>
</feature>
<feature type="region of interest" description="Disordered" evidence="9">
    <location>
        <begin position="52"/>
        <end position="98"/>
    </location>
</feature>
<evidence type="ECO:0000256" key="7">
    <source>
        <dbReference type="ARBA" id="ARBA00023136"/>
    </source>
</evidence>
<comment type="similarity">
    <text evidence="2 8">Belongs to the major facilitator superfamily. Bcr/CmlA family.</text>
</comment>
<dbReference type="GO" id="GO:0005886">
    <property type="term" value="C:plasma membrane"/>
    <property type="evidence" value="ECO:0007669"/>
    <property type="project" value="UniProtKB-SubCell"/>
</dbReference>
<keyword evidence="3 8" id="KW-0813">Transport</keyword>
<name>A0A948TI18_9GAMM</name>
<dbReference type="PROSITE" id="PS00216">
    <property type="entry name" value="SUGAR_TRANSPORT_1"/>
    <property type="match status" value="1"/>
</dbReference>
<dbReference type="InterPro" id="IPR005829">
    <property type="entry name" value="Sugar_transporter_CS"/>
</dbReference>
<feature type="region of interest" description="Disordered" evidence="9">
    <location>
        <begin position="1"/>
        <end position="40"/>
    </location>
</feature>
<evidence type="ECO:0000256" key="8">
    <source>
        <dbReference type="RuleBase" id="RU365088"/>
    </source>
</evidence>
<gene>
    <name evidence="11" type="ORF">H9847_10515</name>
</gene>
<dbReference type="PROSITE" id="PS50850">
    <property type="entry name" value="MFS"/>
    <property type="match status" value="1"/>
</dbReference>
<reference evidence="11" key="1">
    <citation type="journal article" date="2021" name="PeerJ">
        <title>Extensive microbial diversity within the chicken gut microbiome revealed by metagenomics and culture.</title>
        <authorList>
            <person name="Gilroy R."/>
            <person name="Ravi A."/>
            <person name="Getino M."/>
            <person name="Pursley I."/>
            <person name="Horton D.L."/>
            <person name="Alikhan N.F."/>
            <person name="Baker D."/>
            <person name="Gharbi K."/>
            <person name="Hall N."/>
            <person name="Watson M."/>
            <person name="Adriaenssens E.M."/>
            <person name="Foster-Nyarko E."/>
            <person name="Jarju S."/>
            <person name="Secka A."/>
            <person name="Antonio M."/>
            <person name="Oren A."/>
            <person name="Chaudhuri R.R."/>
            <person name="La Ragione R."/>
            <person name="Hildebrand F."/>
            <person name="Pallen M.J."/>
        </authorList>
    </citation>
    <scope>NUCLEOTIDE SEQUENCE</scope>
    <source>
        <strain evidence="11">378</strain>
    </source>
</reference>